<gene>
    <name evidence="9" type="ORF">BDV96DRAFT_569183</name>
</gene>
<accession>A0A6A5ZJ73</accession>
<dbReference type="SUPFAM" id="SSF48371">
    <property type="entry name" value="ARM repeat"/>
    <property type="match status" value="1"/>
</dbReference>
<evidence type="ECO:0000256" key="7">
    <source>
        <dbReference type="ARBA" id="ARBA00023242"/>
    </source>
</evidence>
<dbReference type="EMBL" id="ML977316">
    <property type="protein sequence ID" value="KAF2119186.1"/>
    <property type="molecule type" value="Genomic_DNA"/>
</dbReference>
<feature type="domain" description="Importin N-terminal" evidence="8">
    <location>
        <begin position="25"/>
        <end position="98"/>
    </location>
</feature>
<evidence type="ECO:0000256" key="1">
    <source>
        <dbReference type="ARBA" id="ARBA00004123"/>
    </source>
</evidence>
<name>A0A6A5ZJ73_9PLEO</name>
<dbReference type="Pfam" id="PF08506">
    <property type="entry name" value="Cse1"/>
    <property type="match status" value="1"/>
</dbReference>
<dbReference type="GO" id="GO:0005635">
    <property type="term" value="C:nuclear envelope"/>
    <property type="evidence" value="ECO:0007669"/>
    <property type="project" value="TreeGrafter"/>
</dbReference>
<dbReference type="GO" id="GO:0006611">
    <property type="term" value="P:protein export from nucleus"/>
    <property type="evidence" value="ECO:0007669"/>
    <property type="project" value="TreeGrafter"/>
</dbReference>
<dbReference type="OrthoDB" id="3268246at2759"/>
<organism evidence="9 10">
    <name type="scientific">Lophiotrema nucula</name>
    <dbReference type="NCBI Taxonomy" id="690887"/>
    <lineage>
        <taxon>Eukaryota</taxon>
        <taxon>Fungi</taxon>
        <taxon>Dikarya</taxon>
        <taxon>Ascomycota</taxon>
        <taxon>Pezizomycotina</taxon>
        <taxon>Dothideomycetes</taxon>
        <taxon>Pleosporomycetidae</taxon>
        <taxon>Pleosporales</taxon>
        <taxon>Lophiotremataceae</taxon>
        <taxon>Lophiotrema</taxon>
    </lineage>
</organism>
<comment type="similarity">
    <text evidence="3">Belongs to the XPO2/CSE1 family.</text>
</comment>
<dbReference type="PANTHER" id="PTHR10997">
    <property type="entry name" value="IMPORTIN-7, 8, 11"/>
    <property type="match status" value="1"/>
</dbReference>
<dbReference type="FunFam" id="1.25.10.10:FF:000057">
    <property type="entry name" value="Exportin-2 isoform 1"/>
    <property type="match status" value="1"/>
</dbReference>
<dbReference type="InterPro" id="IPR001494">
    <property type="entry name" value="Importin-beta_N"/>
</dbReference>
<evidence type="ECO:0000313" key="10">
    <source>
        <dbReference type="Proteomes" id="UP000799770"/>
    </source>
</evidence>
<dbReference type="Gene3D" id="1.25.10.10">
    <property type="entry name" value="Leucine-rich Repeat Variant"/>
    <property type="match status" value="1"/>
</dbReference>
<keyword evidence="4" id="KW-0813">Transport</keyword>
<protein>
    <submittedName>
        <fullName evidence="9">CAS/CSE protein</fullName>
    </submittedName>
</protein>
<reference evidence="9" key="1">
    <citation type="journal article" date="2020" name="Stud. Mycol.">
        <title>101 Dothideomycetes genomes: a test case for predicting lifestyles and emergence of pathogens.</title>
        <authorList>
            <person name="Haridas S."/>
            <person name="Albert R."/>
            <person name="Binder M."/>
            <person name="Bloem J."/>
            <person name="Labutti K."/>
            <person name="Salamov A."/>
            <person name="Andreopoulos B."/>
            <person name="Baker S."/>
            <person name="Barry K."/>
            <person name="Bills G."/>
            <person name="Bluhm B."/>
            <person name="Cannon C."/>
            <person name="Castanera R."/>
            <person name="Culley D."/>
            <person name="Daum C."/>
            <person name="Ezra D."/>
            <person name="Gonzalez J."/>
            <person name="Henrissat B."/>
            <person name="Kuo A."/>
            <person name="Liang C."/>
            <person name="Lipzen A."/>
            <person name="Lutzoni F."/>
            <person name="Magnuson J."/>
            <person name="Mondo S."/>
            <person name="Nolan M."/>
            <person name="Ohm R."/>
            <person name="Pangilinan J."/>
            <person name="Park H.-J."/>
            <person name="Ramirez L."/>
            <person name="Alfaro M."/>
            <person name="Sun H."/>
            <person name="Tritt A."/>
            <person name="Yoshinaga Y."/>
            <person name="Zwiers L.-H."/>
            <person name="Turgeon B."/>
            <person name="Goodwin S."/>
            <person name="Spatafora J."/>
            <person name="Crous P."/>
            <person name="Grigoriev I."/>
        </authorList>
    </citation>
    <scope>NUCLEOTIDE SEQUENCE</scope>
    <source>
        <strain evidence="9">CBS 627.86</strain>
    </source>
</reference>
<dbReference type="InterPro" id="IPR016024">
    <property type="entry name" value="ARM-type_fold"/>
</dbReference>
<proteinExistence type="inferred from homology"/>
<dbReference type="GO" id="GO:0005049">
    <property type="term" value="F:nuclear export signal receptor activity"/>
    <property type="evidence" value="ECO:0007669"/>
    <property type="project" value="TreeGrafter"/>
</dbReference>
<dbReference type="InterPro" id="IPR013713">
    <property type="entry name" value="XPO2_central"/>
</dbReference>
<dbReference type="PANTHER" id="PTHR10997:SF8">
    <property type="entry name" value="EXPORTIN-2"/>
    <property type="match status" value="1"/>
</dbReference>
<dbReference type="Pfam" id="PF03378">
    <property type="entry name" value="CAS_CSE1"/>
    <property type="match status" value="1"/>
</dbReference>
<dbReference type="AlphaFoldDB" id="A0A6A5ZJ73"/>
<evidence type="ECO:0000256" key="2">
    <source>
        <dbReference type="ARBA" id="ARBA00004496"/>
    </source>
</evidence>
<dbReference type="GO" id="GO:0006606">
    <property type="term" value="P:protein import into nucleus"/>
    <property type="evidence" value="ECO:0007669"/>
    <property type="project" value="TreeGrafter"/>
</dbReference>
<dbReference type="SMART" id="SM00913">
    <property type="entry name" value="IBN_N"/>
    <property type="match status" value="1"/>
</dbReference>
<evidence type="ECO:0000256" key="3">
    <source>
        <dbReference type="ARBA" id="ARBA00008669"/>
    </source>
</evidence>
<evidence type="ECO:0000256" key="6">
    <source>
        <dbReference type="ARBA" id="ARBA00022927"/>
    </source>
</evidence>
<keyword evidence="7" id="KW-0539">Nucleus</keyword>
<dbReference type="InterPro" id="IPR011989">
    <property type="entry name" value="ARM-like"/>
</dbReference>
<keyword evidence="6" id="KW-0653">Protein transport</keyword>
<dbReference type="GO" id="GO:0031267">
    <property type="term" value="F:small GTPase binding"/>
    <property type="evidence" value="ECO:0007669"/>
    <property type="project" value="InterPro"/>
</dbReference>
<keyword evidence="5" id="KW-0963">Cytoplasm</keyword>
<evidence type="ECO:0000259" key="8">
    <source>
        <dbReference type="PROSITE" id="PS50166"/>
    </source>
</evidence>
<evidence type="ECO:0000256" key="4">
    <source>
        <dbReference type="ARBA" id="ARBA00022448"/>
    </source>
</evidence>
<dbReference type="Pfam" id="PF03810">
    <property type="entry name" value="IBN_N"/>
    <property type="match status" value="1"/>
</dbReference>
<dbReference type="Proteomes" id="UP000799770">
    <property type="component" value="Unassembled WGS sequence"/>
</dbReference>
<evidence type="ECO:0000313" key="9">
    <source>
        <dbReference type="EMBL" id="KAF2119186.1"/>
    </source>
</evidence>
<evidence type="ECO:0000256" key="5">
    <source>
        <dbReference type="ARBA" id="ARBA00022490"/>
    </source>
</evidence>
<dbReference type="PROSITE" id="PS50166">
    <property type="entry name" value="IMPORTIN_B_NT"/>
    <property type="match status" value="1"/>
</dbReference>
<keyword evidence="10" id="KW-1185">Reference proteome</keyword>
<sequence length="955" mass="107496">MATTDIPRLSHLLEASLDARQSKQAEQAIAQEQSKPGFSLSLLQIVASDAATPTIRLAGALYFKNFVKRNWVDEDGNYKLPQDEVTAIKRELIGLMVSVPPNIQSQLGEAISAIADSDFWERWDTLVDDLIFRITPDNTAVNNGVLRVAHSIFKRWRPLFRSDELFTEINHVLSKFGAPFLQLMENTDRLITASQNDPAKLKDAFGTLNLAIKLFYDLSCQDLPPVFEDNIAAIAALLHKYLVYDSPALHTDDESESGILEYVRAGIFETLILYIQKYEDVFGPQLPQFVETSWSFLMTVGLETKYDILVSRALQFLTAVVGTSHADAFNNPDVLKQVIEKVVLPNLTLRESDVELFEDEPIEFIRRDLEGSDSDTRRRATTNFVRALMARFEDLVTTTAKQYVDAFLANSGNWQAKDTAIYLFSAIAAKGAATAAQGVLTVNPGVDVLDFFQKHIAGDLQTDTSHPILKVDAIKYIYVFRSQLSPDLWRAAFSLLVNNLANPNYVIHTYAAIAVERALFMTDEQRQPIIPKADVAGSSKDLLTHLFKLITKNTAPEKIQENEFLMRCVMRVLIFIRDGVVPITDLVLKNLINILNVIRHNPSNPRFQYYLFESIGALIHFAGPSESAKLEQDLYDPFAKILAEDILEFIPYVFQLFAALLESNPSGQLTDYYEQLLGVVIKPSVWETRGNVPALVRLITAMIPRGAQSIVANDQLEPILGIFQKLVSSKVNEVYSFELIECVISFIPAQALQQYFITIIQLMLTRLSQLKTEMFQQRFIAFYHFISARQEKGLGADFFIAVSDQVQHDVFKPLYLTIILPETQKLARYSDRKTAVVSFTKTLTDSQAFVDRYPKGWGLTCQRLLELLINPPVPSAVDDIIPDQDVDEVGFGVGFTQLNTCKKPPRDPFPEIADLKVWVGQYLKDANTRHNGRIVTLVQERLGADVKAALGEYLQ</sequence>
<dbReference type="InterPro" id="IPR005043">
    <property type="entry name" value="XPO2_C"/>
</dbReference>
<dbReference type="GO" id="GO:0005829">
    <property type="term" value="C:cytosol"/>
    <property type="evidence" value="ECO:0007669"/>
    <property type="project" value="TreeGrafter"/>
</dbReference>
<comment type="subcellular location">
    <subcellularLocation>
        <location evidence="2">Cytoplasm</location>
    </subcellularLocation>
    <subcellularLocation>
        <location evidence="1">Nucleus</location>
    </subcellularLocation>
</comment>